<evidence type="ECO:0000256" key="3">
    <source>
        <dbReference type="PROSITE-ProRule" id="PRU00846"/>
    </source>
</evidence>
<dbReference type="SMART" id="SM01199">
    <property type="entry name" value="FDF"/>
    <property type="match status" value="1"/>
</dbReference>
<evidence type="ECO:0000256" key="6">
    <source>
        <dbReference type="SAM" id="MobiDB-lite"/>
    </source>
</evidence>
<evidence type="ECO:0000256" key="5">
    <source>
        <dbReference type="SAM" id="Coils"/>
    </source>
</evidence>
<feature type="short sequence motif" description="TFG box" evidence="4">
    <location>
        <begin position="190"/>
        <end position="210"/>
    </location>
</feature>
<evidence type="ECO:0000313" key="11">
    <source>
        <dbReference type="Proteomes" id="UP000242638"/>
    </source>
</evidence>
<evidence type="ECO:0000259" key="7">
    <source>
        <dbReference type="PROSITE" id="PS51512"/>
    </source>
</evidence>
<protein>
    <submittedName>
        <fullName evidence="10">LSM family member 14B</fullName>
    </submittedName>
</protein>
<reference evidence="10" key="2">
    <citation type="submission" date="2025-08" db="UniProtKB">
        <authorList>
            <consortium name="Ensembl"/>
        </authorList>
    </citation>
    <scope>IDENTIFICATION</scope>
    <source>
        <strain evidence="10">Guanapo</strain>
    </source>
</reference>
<evidence type="ECO:0000259" key="9">
    <source>
        <dbReference type="PROSITE" id="PS51536"/>
    </source>
</evidence>
<dbReference type="PROSITE" id="PS51512">
    <property type="entry name" value="DFDF"/>
    <property type="match status" value="1"/>
</dbReference>
<dbReference type="PANTHER" id="PTHR13586:SF1">
    <property type="entry name" value="PROTEIN LSM14 HOMOLOG B"/>
    <property type="match status" value="1"/>
</dbReference>
<feature type="coiled-coil region" evidence="5">
    <location>
        <begin position="133"/>
        <end position="160"/>
    </location>
</feature>
<feature type="domain" description="TFG box profile" evidence="9">
    <location>
        <begin position="190"/>
        <end position="210"/>
    </location>
</feature>
<sequence>MPAYNHLAASSLLSQQYAAALGLGKYSRTNLGNFFGSYNSVPLLSDLHFRRGPMVEKAVQTIQVERRRGLTTSQERQWNRRRPPRTRRVNSQPQKEPATTPRHQSGSGQLMMANVPSPILKFDTDFDFASSNAQFIKEELEREVQEKRNLKDEDKKAKARMLECDNFSPKCYYDKAKSFFDNVSSDNGLSFRLTWAEERKRNLETFGVSGRFIRGQGLRGRFTGRRGRGAAQILSLDRIQRGWV</sequence>
<dbReference type="PROSITE" id="PS51513">
    <property type="entry name" value="FFD"/>
    <property type="match status" value="1"/>
</dbReference>
<dbReference type="GO" id="GO:0006417">
    <property type="term" value="P:regulation of translation"/>
    <property type="evidence" value="ECO:0007669"/>
    <property type="project" value="UniProtKB-KW"/>
</dbReference>
<dbReference type="STRING" id="8081.ENSPREP00000011510"/>
<dbReference type="GO" id="GO:0003729">
    <property type="term" value="F:mRNA binding"/>
    <property type="evidence" value="ECO:0007669"/>
    <property type="project" value="TreeGrafter"/>
</dbReference>
<evidence type="ECO:0000256" key="4">
    <source>
        <dbReference type="PROSITE-ProRule" id="PRU00869"/>
    </source>
</evidence>
<evidence type="ECO:0000259" key="8">
    <source>
        <dbReference type="PROSITE" id="PS51513"/>
    </source>
</evidence>
<dbReference type="Proteomes" id="UP000242638">
    <property type="component" value="Unassembled WGS sequence"/>
</dbReference>
<reference evidence="11" key="1">
    <citation type="submission" date="2013-11" db="EMBL/GenBank/DDBJ databases">
        <title>The genomic landscape of the Guanapo guppy.</title>
        <authorList>
            <person name="Kuenstner A."/>
            <person name="Dreyer C."/>
        </authorList>
    </citation>
    <scope>NUCLEOTIDE SEQUENCE</scope>
    <source>
        <strain evidence="11">Guanapo</strain>
    </source>
</reference>
<evidence type="ECO:0000256" key="1">
    <source>
        <dbReference type="ARBA" id="ARBA00022845"/>
    </source>
</evidence>
<dbReference type="PANTHER" id="PTHR13586">
    <property type="entry name" value="SCD6 PROTEIN-RELATED"/>
    <property type="match status" value="1"/>
</dbReference>
<dbReference type="PROSITE" id="PS51536">
    <property type="entry name" value="TFG"/>
    <property type="match status" value="1"/>
</dbReference>
<dbReference type="InterPro" id="IPR025768">
    <property type="entry name" value="TFG_box"/>
</dbReference>
<reference evidence="10" key="3">
    <citation type="submission" date="2025-09" db="UniProtKB">
        <authorList>
            <consortium name="Ensembl"/>
        </authorList>
    </citation>
    <scope>IDENTIFICATION</scope>
    <source>
        <strain evidence="10">Guanapo</strain>
    </source>
</reference>
<dbReference type="InterPro" id="IPR025762">
    <property type="entry name" value="DFDF"/>
</dbReference>
<dbReference type="Ensembl" id="ENSPRET00000011638.1">
    <property type="protein sequence ID" value="ENSPREP00000011510.1"/>
    <property type="gene ID" value="ENSPREG00000007828.1"/>
</dbReference>
<feature type="short sequence motif" description="FFD box" evidence="3">
    <location>
        <begin position="171"/>
        <end position="187"/>
    </location>
</feature>
<proteinExistence type="predicted"/>
<evidence type="ECO:0000256" key="2">
    <source>
        <dbReference type="ARBA" id="ARBA00023274"/>
    </source>
</evidence>
<feature type="region of interest" description="Disordered" evidence="6">
    <location>
        <begin position="67"/>
        <end position="109"/>
    </location>
</feature>
<keyword evidence="5" id="KW-0175">Coiled coil</keyword>
<keyword evidence="11" id="KW-1185">Reference proteome</keyword>
<keyword evidence="2" id="KW-0687">Ribonucleoprotein</keyword>
<dbReference type="AlphaFoldDB" id="A0A3P9NPK5"/>
<feature type="compositionally biased region" description="Basic residues" evidence="6">
    <location>
        <begin position="79"/>
        <end position="88"/>
    </location>
</feature>
<dbReference type="OMA" id="ADRINQC"/>
<dbReference type="GO" id="GO:1990904">
    <property type="term" value="C:ribonucleoprotein complex"/>
    <property type="evidence" value="ECO:0007669"/>
    <property type="project" value="UniProtKB-KW"/>
</dbReference>
<keyword evidence="1" id="KW-0810">Translation regulation</keyword>
<evidence type="ECO:0000313" key="10">
    <source>
        <dbReference type="Ensembl" id="ENSPREP00000011510.1"/>
    </source>
</evidence>
<dbReference type="InterPro" id="IPR025761">
    <property type="entry name" value="FFD_box"/>
</dbReference>
<name>A0A3P9NPK5_POERE</name>
<organism evidence="10 11">
    <name type="scientific">Poecilia reticulata</name>
    <name type="common">Guppy</name>
    <name type="synonym">Acanthophacelus reticulatus</name>
    <dbReference type="NCBI Taxonomy" id="8081"/>
    <lineage>
        <taxon>Eukaryota</taxon>
        <taxon>Metazoa</taxon>
        <taxon>Chordata</taxon>
        <taxon>Craniata</taxon>
        <taxon>Vertebrata</taxon>
        <taxon>Euteleostomi</taxon>
        <taxon>Actinopterygii</taxon>
        <taxon>Neopterygii</taxon>
        <taxon>Teleostei</taxon>
        <taxon>Neoteleostei</taxon>
        <taxon>Acanthomorphata</taxon>
        <taxon>Ovalentaria</taxon>
        <taxon>Atherinomorphae</taxon>
        <taxon>Cyprinodontiformes</taxon>
        <taxon>Poeciliidae</taxon>
        <taxon>Poeciliinae</taxon>
        <taxon>Poecilia</taxon>
    </lineage>
</organism>
<feature type="domain" description="DFDF" evidence="7">
    <location>
        <begin position="114"/>
        <end position="150"/>
    </location>
</feature>
<gene>
    <name evidence="10" type="primary">LSM14B</name>
</gene>
<feature type="domain" description="FFD box profile" evidence="8">
    <location>
        <begin position="171"/>
        <end position="187"/>
    </location>
</feature>
<dbReference type="GeneTree" id="ENSGT00940000156010"/>
<dbReference type="InterPro" id="IPR019050">
    <property type="entry name" value="FDF_dom"/>
</dbReference>
<accession>A0A3P9NPK5</accession>